<keyword evidence="8 9" id="KW-0368">Histidine biosynthesis</keyword>
<dbReference type="HAMAP" id="MF_01023">
    <property type="entry name" value="HisC_aminotrans_2"/>
    <property type="match status" value="1"/>
</dbReference>
<keyword evidence="5 9" id="KW-0028">Amino-acid biosynthesis</keyword>
<feature type="domain" description="Aminotransferase class I/classII large" evidence="11">
    <location>
        <begin position="36"/>
        <end position="357"/>
    </location>
</feature>
<proteinExistence type="inferred from homology"/>
<dbReference type="InterPro" id="IPR004839">
    <property type="entry name" value="Aminotransferase_I/II_large"/>
</dbReference>
<evidence type="ECO:0000256" key="4">
    <source>
        <dbReference type="ARBA" id="ARBA00022576"/>
    </source>
</evidence>
<dbReference type="EMBL" id="JBHSRF010000096">
    <property type="protein sequence ID" value="MFC6086686.1"/>
    <property type="molecule type" value="Genomic_DNA"/>
</dbReference>
<dbReference type="InterPro" id="IPR005861">
    <property type="entry name" value="HisP_aminotrans"/>
</dbReference>
<evidence type="ECO:0000256" key="7">
    <source>
        <dbReference type="ARBA" id="ARBA00022898"/>
    </source>
</evidence>
<dbReference type="EC" id="2.6.1.9" evidence="9"/>
<dbReference type="Pfam" id="PF00155">
    <property type="entry name" value="Aminotran_1_2"/>
    <property type="match status" value="1"/>
</dbReference>
<dbReference type="Gene3D" id="3.90.1150.10">
    <property type="entry name" value="Aspartate Aminotransferase, domain 1"/>
    <property type="match status" value="1"/>
</dbReference>
<sequence length="386" mass="41206">MSAPGAEGRVRLDDLPLRDDLRGRTPYGAPQLDVPVRLNTNENPYPPSAALVDGLAEAVRVHAGALNRYPDRDSVALREDLAAYLGHGIAPAQVWAANGSNEILQQILQAFGGPGRCAMGFEPSYSMHPIITTGASTRWISGARDDDFGLDPGRAMAAIEEHRPDIVFLTSPNNPTGTALPLDVIERVVKAAPGMVVVDEAYFEFARTGTPSALRLLPGNPRLIVTRTMSKAFAMAGTRLGYLAADPAVVEALLLVRLPYHLSTLTQAAARVALAHRAELLGTVDTLRAERDAVVAWLRGHGLAVADSDANFVLFGRFADRRAVWEALLAHGVLIREVGPPEWLRVSVGTAEEMAAFRHAMAAVLAAHPATPPGTPGGPDDLEETQ</sequence>
<evidence type="ECO:0000256" key="2">
    <source>
        <dbReference type="ARBA" id="ARBA00007970"/>
    </source>
</evidence>
<dbReference type="InterPro" id="IPR015422">
    <property type="entry name" value="PyrdxlP-dep_Trfase_small"/>
</dbReference>
<keyword evidence="4 9" id="KW-0032">Aminotransferase</keyword>
<dbReference type="SUPFAM" id="SSF53383">
    <property type="entry name" value="PLP-dependent transferases"/>
    <property type="match status" value="1"/>
</dbReference>
<evidence type="ECO:0000256" key="3">
    <source>
        <dbReference type="ARBA" id="ARBA00011738"/>
    </source>
</evidence>
<evidence type="ECO:0000313" key="13">
    <source>
        <dbReference type="Proteomes" id="UP001596137"/>
    </source>
</evidence>
<feature type="region of interest" description="Disordered" evidence="10">
    <location>
        <begin position="1"/>
        <end position="38"/>
    </location>
</feature>
<feature type="modified residue" description="N6-(pyridoxal phosphate)lysine" evidence="9">
    <location>
        <position position="231"/>
    </location>
</feature>
<evidence type="ECO:0000259" key="11">
    <source>
        <dbReference type="Pfam" id="PF00155"/>
    </source>
</evidence>
<keyword evidence="7 9" id="KW-0663">Pyridoxal phosphate</keyword>
<dbReference type="InterPro" id="IPR001917">
    <property type="entry name" value="Aminotrans_II_pyridoxalP_BS"/>
</dbReference>
<comment type="catalytic activity">
    <reaction evidence="9">
        <text>L-histidinol phosphate + 2-oxoglutarate = 3-(imidazol-4-yl)-2-oxopropyl phosphate + L-glutamate</text>
        <dbReference type="Rhea" id="RHEA:23744"/>
        <dbReference type="ChEBI" id="CHEBI:16810"/>
        <dbReference type="ChEBI" id="CHEBI:29985"/>
        <dbReference type="ChEBI" id="CHEBI:57766"/>
        <dbReference type="ChEBI" id="CHEBI:57980"/>
        <dbReference type="EC" id="2.6.1.9"/>
    </reaction>
</comment>
<keyword evidence="13" id="KW-1185">Reference proteome</keyword>
<dbReference type="RefSeq" id="WP_380762106.1">
    <property type="nucleotide sequence ID" value="NZ_JBHSRF010000096.1"/>
</dbReference>
<dbReference type="NCBIfam" id="TIGR01141">
    <property type="entry name" value="hisC"/>
    <property type="match status" value="1"/>
</dbReference>
<protein>
    <recommendedName>
        <fullName evidence="9">Histidinol-phosphate aminotransferase</fullName>
        <ecNumber evidence="9">2.6.1.9</ecNumber>
    </recommendedName>
    <alternativeName>
        <fullName evidence="9">Imidazole acetol-phosphate transaminase</fullName>
    </alternativeName>
</protein>
<comment type="cofactor">
    <cofactor evidence="1 9">
        <name>pyridoxal 5'-phosphate</name>
        <dbReference type="ChEBI" id="CHEBI:597326"/>
    </cofactor>
</comment>
<comment type="caution">
    <text evidence="12">The sequence shown here is derived from an EMBL/GenBank/DDBJ whole genome shotgun (WGS) entry which is preliminary data.</text>
</comment>
<feature type="compositionally biased region" description="Basic and acidic residues" evidence="10">
    <location>
        <begin position="8"/>
        <end position="23"/>
    </location>
</feature>
<dbReference type="Gene3D" id="3.40.640.10">
    <property type="entry name" value="Type I PLP-dependent aspartate aminotransferase-like (Major domain)"/>
    <property type="match status" value="1"/>
</dbReference>
<keyword evidence="6 9" id="KW-0808">Transferase</keyword>
<gene>
    <name evidence="9" type="primary">hisC</name>
    <name evidence="12" type="ORF">ACFP1K_36335</name>
</gene>
<organism evidence="12 13">
    <name type="scientific">Sphaerisporangium aureirubrum</name>
    <dbReference type="NCBI Taxonomy" id="1544736"/>
    <lineage>
        <taxon>Bacteria</taxon>
        <taxon>Bacillati</taxon>
        <taxon>Actinomycetota</taxon>
        <taxon>Actinomycetes</taxon>
        <taxon>Streptosporangiales</taxon>
        <taxon>Streptosporangiaceae</taxon>
        <taxon>Sphaerisporangium</taxon>
    </lineage>
</organism>
<accession>A0ABW1NTS2</accession>
<dbReference type="PANTHER" id="PTHR42885">
    <property type="entry name" value="HISTIDINOL-PHOSPHATE AMINOTRANSFERASE-RELATED"/>
    <property type="match status" value="1"/>
</dbReference>
<reference evidence="13" key="1">
    <citation type="journal article" date="2019" name="Int. J. Syst. Evol. Microbiol.">
        <title>The Global Catalogue of Microorganisms (GCM) 10K type strain sequencing project: providing services to taxonomists for standard genome sequencing and annotation.</title>
        <authorList>
            <consortium name="The Broad Institute Genomics Platform"/>
            <consortium name="The Broad Institute Genome Sequencing Center for Infectious Disease"/>
            <person name="Wu L."/>
            <person name="Ma J."/>
        </authorList>
    </citation>
    <scope>NUCLEOTIDE SEQUENCE [LARGE SCALE GENOMIC DNA]</scope>
    <source>
        <strain evidence="13">JCM 30346</strain>
    </source>
</reference>
<dbReference type="PANTHER" id="PTHR42885:SF2">
    <property type="entry name" value="HISTIDINOL-PHOSPHATE AMINOTRANSFERASE"/>
    <property type="match status" value="1"/>
</dbReference>
<comment type="subunit">
    <text evidence="3 9">Homodimer.</text>
</comment>
<dbReference type="NCBIfam" id="NF002877">
    <property type="entry name" value="PRK03317.1"/>
    <property type="match status" value="1"/>
</dbReference>
<dbReference type="GO" id="GO:0004400">
    <property type="term" value="F:histidinol-phosphate transaminase activity"/>
    <property type="evidence" value="ECO:0007669"/>
    <property type="project" value="UniProtKB-EC"/>
</dbReference>
<name>A0ABW1NTS2_9ACTN</name>
<evidence type="ECO:0000256" key="1">
    <source>
        <dbReference type="ARBA" id="ARBA00001933"/>
    </source>
</evidence>
<evidence type="ECO:0000256" key="5">
    <source>
        <dbReference type="ARBA" id="ARBA00022605"/>
    </source>
</evidence>
<comment type="pathway">
    <text evidence="9">Amino-acid biosynthesis; L-histidine biosynthesis; L-histidine from 5-phospho-alpha-D-ribose 1-diphosphate: step 7/9.</text>
</comment>
<dbReference type="InterPro" id="IPR015421">
    <property type="entry name" value="PyrdxlP-dep_Trfase_major"/>
</dbReference>
<dbReference type="Proteomes" id="UP001596137">
    <property type="component" value="Unassembled WGS sequence"/>
</dbReference>
<comment type="similarity">
    <text evidence="2 9">Belongs to the class-II pyridoxal-phosphate-dependent aminotransferase family. Histidinol-phosphate aminotransferase subfamily.</text>
</comment>
<dbReference type="PROSITE" id="PS00599">
    <property type="entry name" value="AA_TRANSFER_CLASS_2"/>
    <property type="match status" value="1"/>
</dbReference>
<evidence type="ECO:0000313" key="12">
    <source>
        <dbReference type="EMBL" id="MFC6086686.1"/>
    </source>
</evidence>
<evidence type="ECO:0000256" key="9">
    <source>
        <dbReference type="HAMAP-Rule" id="MF_01023"/>
    </source>
</evidence>
<dbReference type="InterPro" id="IPR015424">
    <property type="entry name" value="PyrdxlP-dep_Trfase"/>
</dbReference>
<evidence type="ECO:0000256" key="6">
    <source>
        <dbReference type="ARBA" id="ARBA00022679"/>
    </source>
</evidence>
<dbReference type="CDD" id="cd00609">
    <property type="entry name" value="AAT_like"/>
    <property type="match status" value="1"/>
</dbReference>
<evidence type="ECO:0000256" key="10">
    <source>
        <dbReference type="SAM" id="MobiDB-lite"/>
    </source>
</evidence>
<evidence type="ECO:0000256" key="8">
    <source>
        <dbReference type="ARBA" id="ARBA00023102"/>
    </source>
</evidence>